<dbReference type="EMBL" id="BNCH01000003">
    <property type="protein sequence ID" value="GHE98736.1"/>
    <property type="molecule type" value="Genomic_DNA"/>
</dbReference>
<evidence type="ECO:0000313" key="1">
    <source>
        <dbReference type="EMBL" id="GHE98736.1"/>
    </source>
</evidence>
<sequence>MELLITAKQNRINALNALAQKKRAACTPRPSAELKRRIPMFRTARTGFSAPLVLA</sequence>
<dbReference type="Proteomes" id="UP000609802">
    <property type="component" value="Unassembled WGS sequence"/>
</dbReference>
<gene>
    <name evidence="1" type="ORF">GCM10016455_19330</name>
</gene>
<dbReference type="RefSeq" id="WP_191286299.1">
    <property type="nucleotide sequence ID" value="NZ_BNCH01000003.1"/>
</dbReference>
<organism evidence="1 2">
    <name type="scientific">Aliiroseovarius zhejiangensis</name>
    <dbReference type="NCBI Taxonomy" id="1632025"/>
    <lineage>
        <taxon>Bacteria</taxon>
        <taxon>Pseudomonadati</taxon>
        <taxon>Pseudomonadota</taxon>
        <taxon>Alphaproteobacteria</taxon>
        <taxon>Rhodobacterales</taxon>
        <taxon>Paracoccaceae</taxon>
        <taxon>Aliiroseovarius</taxon>
    </lineage>
</organism>
<accession>A0ABQ3IZI8</accession>
<name>A0ABQ3IZI8_9RHOB</name>
<reference evidence="2" key="1">
    <citation type="journal article" date="2019" name="Int. J. Syst. Evol. Microbiol.">
        <title>The Global Catalogue of Microorganisms (GCM) 10K type strain sequencing project: providing services to taxonomists for standard genome sequencing and annotation.</title>
        <authorList>
            <consortium name="The Broad Institute Genomics Platform"/>
            <consortium name="The Broad Institute Genome Sequencing Center for Infectious Disease"/>
            <person name="Wu L."/>
            <person name="Ma J."/>
        </authorList>
    </citation>
    <scope>NUCLEOTIDE SEQUENCE [LARGE SCALE GENOMIC DNA]</scope>
    <source>
        <strain evidence="2">KCTC 42443</strain>
    </source>
</reference>
<protein>
    <submittedName>
        <fullName evidence="1">Uncharacterized protein</fullName>
    </submittedName>
</protein>
<proteinExistence type="predicted"/>
<keyword evidence="2" id="KW-1185">Reference proteome</keyword>
<evidence type="ECO:0000313" key="2">
    <source>
        <dbReference type="Proteomes" id="UP000609802"/>
    </source>
</evidence>
<comment type="caution">
    <text evidence="1">The sequence shown here is derived from an EMBL/GenBank/DDBJ whole genome shotgun (WGS) entry which is preliminary data.</text>
</comment>